<reference evidence="1" key="1">
    <citation type="submission" date="2009-11" db="EMBL/GenBank/DDBJ databases">
        <authorList>
            <consortium name="The Broad Institute Genome Sequencing Platform"/>
            <person name="Ward D."/>
            <person name="Feldgarden M."/>
            <person name="Earl A."/>
            <person name="Young S.K."/>
            <person name="Zeng Q."/>
            <person name="Koehrsen M."/>
            <person name="Alvarado L."/>
            <person name="Berlin A."/>
            <person name="Bochicchio J."/>
            <person name="Borenstein D."/>
            <person name="Chapman S.B."/>
            <person name="Chen Z."/>
            <person name="Engels R."/>
            <person name="Freedman E."/>
            <person name="Gellesch M."/>
            <person name="Goldberg J."/>
            <person name="Griggs A."/>
            <person name="Gujja S."/>
            <person name="Heilman E."/>
            <person name="Heiman D."/>
            <person name="Hepburn T."/>
            <person name="Howarth C."/>
            <person name="Jen D."/>
            <person name="Larson L."/>
            <person name="Lewis B."/>
            <person name="Mehta T."/>
            <person name="Park D."/>
            <person name="Pearson M."/>
            <person name="Roberts A."/>
            <person name="Saif S."/>
            <person name="Shea T."/>
            <person name="Shenoy N."/>
            <person name="Sisk P."/>
            <person name="Stolte C."/>
            <person name="Sykes S."/>
            <person name="Thomson T."/>
            <person name="Walk T."/>
            <person name="White J."/>
            <person name="Yandava C."/>
            <person name="Izard J."/>
            <person name="Baranova O.V."/>
            <person name="Blanton J.M."/>
            <person name="Tanner A.C."/>
            <person name="Dewhirst F.E."/>
            <person name="Haas B."/>
            <person name="Nusbaum C."/>
            <person name="Birren B."/>
        </authorList>
    </citation>
    <scope>NUCLEOTIDE SEQUENCE [LARGE SCALE GENOMIC DNA]</scope>
    <source>
        <strain evidence="1">1-1 BBBD Race 1</strain>
    </source>
</reference>
<reference evidence="2" key="4">
    <citation type="submission" date="2025-05" db="UniProtKB">
        <authorList>
            <consortium name="EnsemblFungi"/>
        </authorList>
    </citation>
    <scope>IDENTIFICATION</scope>
    <source>
        <strain evidence="2">isolate 1-1 / race 1 (BBBD)</strain>
    </source>
</reference>
<sequence length="269" mass="31301">MAEEYISLREQLTAVQEMMTPLNNELLELIRRLQIIHALIPESKQDNLFKLMNKRVTLKPLQLPEPPGQFTFVEAVMRVGKIVNRKLKDMSCKFKRKSRRMPTAEPGSSRKPFEVRNTNSEIRFARKLSSSSILEPGTLSGDVLDVVIDKVTWEWIERLNALLHEIMPVETALKMLKDDEGYWEALVLQKFVLRTVDFLYKHGVIPVGHLQSFFGMKDTMRFASIIVHDNWKILSCVSNRYWRYFTGPRFSRTFVKLVDKKGEASKGLR</sequence>
<dbReference type="EnsemblFungi" id="PTTG_27914-t43_1">
    <property type="protein sequence ID" value="PTTG_27914-t43_1-p1"/>
    <property type="gene ID" value="PTTG_27914"/>
</dbReference>
<evidence type="ECO:0000313" key="3">
    <source>
        <dbReference type="Proteomes" id="UP000005240"/>
    </source>
</evidence>
<accession>A0A180GG74</accession>
<keyword evidence="3" id="KW-1185">Reference proteome</keyword>
<dbReference type="OrthoDB" id="10285275at2759"/>
<proteinExistence type="predicted"/>
<name>A0A180GG74_PUCT1</name>
<reference evidence="2 3" key="3">
    <citation type="journal article" date="2017" name="G3 (Bethesda)">
        <title>Comparative analysis highlights variable genome content of wheat rusts and divergence of the mating loci.</title>
        <authorList>
            <person name="Cuomo C.A."/>
            <person name="Bakkeren G."/>
            <person name="Khalil H.B."/>
            <person name="Panwar V."/>
            <person name="Joly D."/>
            <person name="Linning R."/>
            <person name="Sakthikumar S."/>
            <person name="Song X."/>
            <person name="Adiconis X."/>
            <person name="Fan L."/>
            <person name="Goldberg J.M."/>
            <person name="Levin J.Z."/>
            <person name="Young S."/>
            <person name="Zeng Q."/>
            <person name="Anikster Y."/>
            <person name="Bruce M."/>
            <person name="Wang M."/>
            <person name="Yin C."/>
            <person name="McCallum B."/>
            <person name="Szabo L.J."/>
            <person name="Hulbert S."/>
            <person name="Chen X."/>
            <person name="Fellers J.P."/>
        </authorList>
    </citation>
    <scope>NUCLEOTIDE SEQUENCE</scope>
    <source>
        <strain evidence="2">isolate 1-1 / race 1 (BBBD)</strain>
        <strain evidence="3">Isolate 1-1 / race 1 (BBBD)</strain>
    </source>
</reference>
<gene>
    <name evidence="1" type="ORF">PTTG_27914</name>
</gene>
<evidence type="ECO:0000313" key="2">
    <source>
        <dbReference type="EnsemblFungi" id="PTTG_27914-t43_1-p1"/>
    </source>
</evidence>
<dbReference type="AlphaFoldDB" id="A0A180GG74"/>
<reference evidence="1" key="2">
    <citation type="submission" date="2016-05" db="EMBL/GenBank/DDBJ databases">
        <title>Comparative analysis highlights variable genome content of wheat rusts and divergence of the mating loci.</title>
        <authorList>
            <person name="Cuomo C.A."/>
            <person name="Bakkeren G."/>
            <person name="Szabo L."/>
            <person name="Khalil H."/>
            <person name="Joly D."/>
            <person name="Goldberg J."/>
            <person name="Young S."/>
            <person name="Zeng Q."/>
            <person name="Fellers J."/>
        </authorList>
    </citation>
    <scope>NUCLEOTIDE SEQUENCE [LARGE SCALE GENOMIC DNA]</scope>
    <source>
        <strain evidence="1">1-1 BBBD Race 1</strain>
    </source>
</reference>
<dbReference type="Proteomes" id="UP000005240">
    <property type="component" value="Unassembled WGS sequence"/>
</dbReference>
<protein>
    <submittedName>
        <fullName evidence="1 2">Uncharacterized protein</fullName>
    </submittedName>
</protein>
<dbReference type="VEuPathDB" id="FungiDB:PTTG_27914"/>
<evidence type="ECO:0000313" key="1">
    <source>
        <dbReference type="EMBL" id="OAV91675.1"/>
    </source>
</evidence>
<organism evidence="1">
    <name type="scientific">Puccinia triticina (isolate 1-1 / race 1 (BBBD))</name>
    <name type="common">Brown leaf rust fungus</name>
    <dbReference type="NCBI Taxonomy" id="630390"/>
    <lineage>
        <taxon>Eukaryota</taxon>
        <taxon>Fungi</taxon>
        <taxon>Dikarya</taxon>
        <taxon>Basidiomycota</taxon>
        <taxon>Pucciniomycotina</taxon>
        <taxon>Pucciniomycetes</taxon>
        <taxon>Pucciniales</taxon>
        <taxon>Pucciniaceae</taxon>
        <taxon>Puccinia</taxon>
    </lineage>
</organism>
<dbReference type="EMBL" id="ADAS02000077">
    <property type="protein sequence ID" value="OAV91675.1"/>
    <property type="molecule type" value="Genomic_DNA"/>
</dbReference>